<proteinExistence type="predicted"/>
<dbReference type="SUPFAM" id="SSF53098">
    <property type="entry name" value="Ribonuclease H-like"/>
    <property type="match status" value="1"/>
</dbReference>
<dbReference type="InterPro" id="IPR012337">
    <property type="entry name" value="RNaseH-like_sf"/>
</dbReference>
<organism evidence="1 2">
    <name type="scientific">Dendrobium catenatum</name>
    <dbReference type="NCBI Taxonomy" id="906689"/>
    <lineage>
        <taxon>Eukaryota</taxon>
        <taxon>Viridiplantae</taxon>
        <taxon>Streptophyta</taxon>
        <taxon>Embryophyta</taxon>
        <taxon>Tracheophyta</taxon>
        <taxon>Spermatophyta</taxon>
        <taxon>Magnoliopsida</taxon>
        <taxon>Liliopsida</taxon>
        <taxon>Asparagales</taxon>
        <taxon>Orchidaceae</taxon>
        <taxon>Epidendroideae</taxon>
        <taxon>Malaxideae</taxon>
        <taxon>Dendrobiinae</taxon>
        <taxon>Dendrobium</taxon>
    </lineage>
</organism>
<accession>A0A2I0W7G0</accession>
<sequence>MNGGRCSDQVHQICRNWLLEFLVKHLHLLDVKLRNWSVFEQIHTKRRNHLEHQRLNDLVFVRYNLNLRHIFQTKKRSYDPLDYTSIEMVNFWALDEEPVSELILENLESEIYAKDVIHVADELNTSSTKEPQSKFINDDVRNDKEIIGNDDIDAFGGDCFDEQGFRDIIFYTSNLGDDF</sequence>
<protein>
    <submittedName>
        <fullName evidence="1">Uncharacterized protein</fullName>
    </submittedName>
</protein>
<reference evidence="1 2" key="2">
    <citation type="journal article" date="2017" name="Nature">
        <title>The Apostasia genome and the evolution of orchids.</title>
        <authorList>
            <person name="Zhang G.Q."/>
            <person name="Liu K.W."/>
            <person name="Li Z."/>
            <person name="Lohaus R."/>
            <person name="Hsiao Y.Y."/>
            <person name="Niu S.C."/>
            <person name="Wang J.Y."/>
            <person name="Lin Y.C."/>
            <person name="Xu Q."/>
            <person name="Chen L.J."/>
            <person name="Yoshida K."/>
            <person name="Fujiwara S."/>
            <person name="Wang Z.W."/>
            <person name="Zhang Y.Q."/>
            <person name="Mitsuda N."/>
            <person name="Wang M."/>
            <person name="Liu G.H."/>
            <person name="Pecoraro L."/>
            <person name="Huang H.X."/>
            <person name="Xiao X.J."/>
            <person name="Lin M."/>
            <person name="Wu X.Y."/>
            <person name="Wu W.L."/>
            <person name="Chen Y.Y."/>
            <person name="Chang S.B."/>
            <person name="Sakamoto S."/>
            <person name="Ohme-Takagi M."/>
            <person name="Yagi M."/>
            <person name="Zeng S.J."/>
            <person name="Shen C.Y."/>
            <person name="Yeh C.M."/>
            <person name="Luo Y.B."/>
            <person name="Tsai W.C."/>
            <person name="Van de Peer Y."/>
            <person name="Liu Z.J."/>
        </authorList>
    </citation>
    <scope>NUCLEOTIDE SEQUENCE [LARGE SCALE GENOMIC DNA]</scope>
    <source>
        <tissue evidence="1">The whole plant</tissue>
    </source>
</reference>
<evidence type="ECO:0000313" key="1">
    <source>
        <dbReference type="EMBL" id="PKU71596.1"/>
    </source>
</evidence>
<gene>
    <name evidence="1" type="ORF">MA16_Dca004438</name>
</gene>
<keyword evidence="2" id="KW-1185">Reference proteome</keyword>
<dbReference type="Proteomes" id="UP000233837">
    <property type="component" value="Unassembled WGS sequence"/>
</dbReference>
<name>A0A2I0W7G0_9ASPA</name>
<evidence type="ECO:0000313" key="2">
    <source>
        <dbReference type="Proteomes" id="UP000233837"/>
    </source>
</evidence>
<dbReference type="EMBL" id="KZ502877">
    <property type="protein sequence ID" value="PKU71596.1"/>
    <property type="molecule type" value="Genomic_DNA"/>
</dbReference>
<reference evidence="1 2" key="1">
    <citation type="journal article" date="2016" name="Sci. Rep.">
        <title>The Dendrobium catenatum Lindl. genome sequence provides insights into polysaccharide synthase, floral development and adaptive evolution.</title>
        <authorList>
            <person name="Zhang G.Q."/>
            <person name="Xu Q."/>
            <person name="Bian C."/>
            <person name="Tsai W.C."/>
            <person name="Yeh C.M."/>
            <person name="Liu K.W."/>
            <person name="Yoshida K."/>
            <person name="Zhang L.S."/>
            <person name="Chang S.B."/>
            <person name="Chen F."/>
            <person name="Shi Y."/>
            <person name="Su Y.Y."/>
            <person name="Zhang Y.Q."/>
            <person name="Chen L.J."/>
            <person name="Yin Y."/>
            <person name="Lin M."/>
            <person name="Huang H."/>
            <person name="Deng H."/>
            <person name="Wang Z.W."/>
            <person name="Zhu S.L."/>
            <person name="Zhao X."/>
            <person name="Deng C."/>
            <person name="Niu S.C."/>
            <person name="Huang J."/>
            <person name="Wang M."/>
            <person name="Liu G.H."/>
            <person name="Yang H.J."/>
            <person name="Xiao X.J."/>
            <person name="Hsiao Y.Y."/>
            <person name="Wu W.L."/>
            <person name="Chen Y.Y."/>
            <person name="Mitsuda N."/>
            <person name="Ohme-Takagi M."/>
            <person name="Luo Y.B."/>
            <person name="Van de Peer Y."/>
            <person name="Liu Z.J."/>
        </authorList>
    </citation>
    <scope>NUCLEOTIDE SEQUENCE [LARGE SCALE GENOMIC DNA]</scope>
    <source>
        <tissue evidence="1">The whole plant</tissue>
    </source>
</reference>
<dbReference type="AlphaFoldDB" id="A0A2I0W7G0"/>